<dbReference type="AlphaFoldDB" id="A0A8S2GRK5"/>
<dbReference type="Proteomes" id="UP000682733">
    <property type="component" value="Unassembled WGS sequence"/>
</dbReference>
<gene>
    <name evidence="2" type="ORF">OVA965_LOCUS3078</name>
    <name evidence="3" type="ORF">TMI583_LOCUS3074</name>
</gene>
<sequence length="353" mass="39828">MLFAQTVQFFPSGNGSHTNNTTGYYPEHLGNIVFTSYFSILKTNEYDKIQVYKLITLPFFIVEEEIGKEIFGLPKIIGVSTGGYIEWRETAEQLVCDFGDHTVCRDPPMVQKRINNMCLEQLIGTNRSFHCHVKNSLYSSPHFEKIGSNVMALSTRTPINCAITAGFHVFKNLTIIHLGCNDSFYCEGNIYFIGDKRCQTLKPYILKTVNEDIVPVVESIRPLNISLPKVYPFASDKNLILTLEEQMKIQDRNIKETEKTGNSLSEQQNISATRPMVIILTVVLSILLILVVFLALCLLYRCRRNLQTHQSPIVNIGTTMNQPASSVQQPTQDNLGSLHDLLKAFALNKAVKT</sequence>
<dbReference type="Proteomes" id="UP000677228">
    <property type="component" value="Unassembled WGS sequence"/>
</dbReference>
<organism evidence="3 4">
    <name type="scientific">Didymodactylos carnosus</name>
    <dbReference type="NCBI Taxonomy" id="1234261"/>
    <lineage>
        <taxon>Eukaryota</taxon>
        <taxon>Metazoa</taxon>
        <taxon>Spiralia</taxon>
        <taxon>Gnathifera</taxon>
        <taxon>Rotifera</taxon>
        <taxon>Eurotatoria</taxon>
        <taxon>Bdelloidea</taxon>
        <taxon>Philodinida</taxon>
        <taxon>Philodinidae</taxon>
        <taxon>Didymodactylos</taxon>
    </lineage>
</organism>
<keyword evidence="1" id="KW-0812">Transmembrane</keyword>
<dbReference type="EMBL" id="CAJNOK010000717">
    <property type="protein sequence ID" value="CAF0770905.1"/>
    <property type="molecule type" value="Genomic_DNA"/>
</dbReference>
<name>A0A8S2GRK5_9BILA</name>
<keyword evidence="1" id="KW-0472">Membrane</keyword>
<comment type="caution">
    <text evidence="3">The sequence shown here is derived from an EMBL/GenBank/DDBJ whole genome shotgun (WGS) entry which is preliminary data.</text>
</comment>
<keyword evidence="1" id="KW-1133">Transmembrane helix</keyword>
<feature type="transmembrane region" description="Helical" evidence="1">
    <location>
        <begin position="276"/>
        <end position="300"/>
    </location>
</feature>
<proteinExistence type="predicted"/>
<dbReference type="EMBL" id="CAJOBA010000716">
    <property type="protein sequence ID" value="CAF3551692.1"/>
    <property type="molecule type" value="Genomic_DNA"/>
</dbReference>
<evidence type="ECO:0000313" key="3">
    <source>
        <dbReference type="EMBL" id="CAF3551692.1"/>
    </source>
</evidence>
<protein>
    <submittedName>
        <fullName evidence="3">Uncharacterized protein</fullName>
    </submittedName>
</protein>
<reference evidence="3" key="1">
    <citation type="submission" date="2021-02" db="EMBL/GenBank/DDBJ databases">
        <authorList>
            <person name="Nowell W R."/>
        </authorList>
    </citation>
    <scope>NUCLEOTIDE SEQUENCE</scope>
</reference>
<accession>A0A8S2GRK5</accession>
<evidence type="ECO:0000313" key="4">
    <source>
        <dbReference type="Proteomes" id="UP000682733"/>
    </source>
</evidence>
<evidence type="ECO:0000256" key="1">
    <source>
        <dbReference type="SAM" id="Phobius"/>
    </source>
</evidence>
<evidence type="ECO:0000313" key="2">
    <source>
        <dbReference type="EMBL" id="CAF0770905.1"/>
    </source>
</evidence>